<dbReference type="EMBL" id="CP119317">
    <property type="protein sequence ID" value="WEK52909.1"/>
    <property type="molecule type" value="Genomic_DNA"/>
</dbReference>
<organism evidence="1 2">
    <name type="scientific">Candidatus Cohnella colombiensis</name>
    <dbReference type="NCBI Taxonomy" id="3121368"/>
    <lineage>
        <taxon>Bacteria</taxon>
        <taxon>Bacillati</taxon>
        <taxon>Bacillota</taxon>
        <taxon>Bacilli</taxon>
        <taxon>Bacillales</taxon>
        <taxon>Paenibacillaceae</taxon>
        <taxon>Cohnella</taxon>
    </lineage>
</organism>
<dbReference type="Proteomes" id="UP001178662">
    <property type="component" value="Chromosome"/>
</dbReference>
<dbReference type="InterPro" id="IPR009711">
    <property type="entry name" value="UPF0473"/>
</dbReference>
<dbReference type="AlphaFoldDB" id="A0AA95ETY4"/>
<gene>
    <name evidence="1" type="ORF">P0Y55_09850</name>
</gene>
<protein>
    <submittedName>
        <fullName evidence="1">DUF1292 domain-containing protein</fullName>
    </submittedName>
</protein>
<keyword evidence="2" id="KW-1185">Reference proteome</keyword>
<evidence type="ECO:0000313" key="2">
    <source>
        <dbReference type="Proteomes" id="UP001178662"/>
    </source>
</evidence>
<name>A0AA95ETY4_9BACL</name>
<dbReference type="Pfam" id="PF06949">
    <property type="entry name" value="DUF1292"/>
    <property type="match status" value="1"/>
</dbReference>
<evidence type="ECO:0000313" key="1">
    <source>
        <dbReference type="EMBL" id="WEK52909.1"/>
    </source>
</evidence>
<accession>A0AA95ETY4</accession>
<reference evidence="1" key="1">
    <citation type="submission" date="2023-03" db="EMBL/GenBank/DDBJ databases">
        <title>Andean soil-derived lignocellulolytic bacterial consortium as a source of novel taxa and putative plastic-active enzymes.</title>
        <authorList>
            <person name="Diaz-Garcia L."/>
            <person name="Chuvochina M."/>
            <person name="Feuerriegel G."/>
            <person name="Bunk B."/>
            <person name="Sproer C."/>
            <person name="Streit W.R."/>
            <person name="Rodriguez L.M."/>
            <person name="Overmann J."/>
            <person name="Jimenez D.J."/>
        </authorList>
    </citation>
    <scope>NUCLEOTIDE SEQUENCE</scope>
    <source>
        <strain evidence="1">MAG 2441</strain>
    </source>
</reference>
<proteinExistence type="predicted"/>
<sequence>MSDHVHDENCQHEHEEEDIIVLTDEDGTEYKMVLVDSFAIDDREYAILLDRDDPEDDAVILRIDTEGEDEVLVNIEDEAEWEQVMNKYEELVAESNNE</sequence>